<evidence type="ECO:0000313" key="1">
    <source>
        <dbReference type="EMBL" id="PZM07865.1"/>
    </source>
</evidence>
<comment type="caution">
    <text evidence="1">The sequence shown here is derived from an EMBL/GenBank/DDBJ whole genome shotgun (WGS) entry which is preliminary data.</text>
</comment>
<proteinExistence type="predicted"/>
<accession>A0A2W4CA63</accession>
<dbReference type="Proteomes" id="UP000248925">
    <property type="component" value="Unassembled WGS sequence"/>
</dbReference>
<keyword evidence="2" id="KW-1185">Reference proteome</keyword>
<reference evidence="1 2" key="1">
    <citation type="journal article" date="2018" name="Sci. Rep.">
        <title>Rhizobium tumorigenes sp. nov., a novel plant tumorigenic bacterium isolated from cane gall tumors on thornless blackberry.</title>
        <authorList>
            <person name="Kuzmanovi N."/>
            <person name="Smalla K."/>
            <person name="Gronow S."/>
            <person name="PuBawska J."/>
        </authorList>
    </citation>
    <scope>NUCLEOTIDE SEQUENCE [LARGE SCALE GENOMIC DNA]</scope>
    <source>
        <strain evidence="1 2">CCBAU 85046</strain>
    </source>
</reference>
<name>A0A2W4CA63_9HYPH</name>
<organism evidence="1 2">
    <name type="scientific">Rhizobium tubonense</name>
    <dbReference type="NCBI Taxonomy" id="484088"/>
    <lineage>
        <taxon>Bacteria</taxon>
        <taxon>Pseudomonadati</taxon>
        <taxon>Pseudomonadota</taxon>
        <taxon>Alphaproteobacteria</taxon>
        <taxon>Hyphomicrobiales</taxon>
        <taxon>Rhizobiaceae</taxon>
        <taxon>Rhizobium/Agrobacterium group</taxon>
        <taxon>Rhizobium</taxon>
    </lineage>
</organism>
<evidence type="ECO:0000313" key="2">
    <source>
        <dbReference type="Proteomes" id="UP000248925"/>
    </source>
</evidence>
<dbReference type="PROSITE" id="PS51257">
    <property type="entry name" value="PROKAR_LIPOPROTEIN"/>
    <property type="match status" value="1"/>
</dbReference>
<dbReference type="EMBL" id="PCDP01000077">
    <property type="protein sequence ID" value="PZM07865.1"/>
    <property type="molecule type" value="Genomic_DNA"/>
</dbReference>
<dbReference type="AlphaFoldDB" id="A0A2W4CA63"/>
<gene>
    <name evidence="1" type="ORF">CPY51_30615</name>
</gene>
<protein>
    <submittedName>
        <fullName evidence="1">Uncharacterized protein</fullName>
    </submittedName>
</protein>
<sequence length="172" mass="18627">MQVGSLRCMMTIWRGIFTGLGCVVALAGCSPETESPDVQKFENSELHALGASCAGPYFSVEGGNFILVEQGEKRIVQEDVKLDDLGSHRLAMTASYGNGSLVSTYTLEFNNTVAKLDNVAMLPEVTPEQLDKAKLPRDYMAKYFREVKEKMPTLVLCPRSATSTPAPSTGVG</sequence>